<dbReference type="InParanoid" id="D8T6M4"/>
<dbReference type="Gramene" id="EFJ07664">
    <property type="protein sequence ID" value="EFJ07664"/>
    <property type="gene ID" value="SELMODRAFT_429577"/>
</dbReference>
<keyword evidence="3" id="KW-0274">FAD</keyword>
<dbReference type="GO" id="GO:0050660">
    <property type="term" value="F:flavin adenine dinucleotide binding"/>
    <property type="evidence" value="ECO:0007669"/>
    <property type="project" value="InterPro"/>
</dbReference>
<dbReference type="EMBL" id="GL377682">
    <property type="protein sequence ID" value="EFJ07664.1"/>
    <property type="molecule type" value="Genomic_DNA"/>
</dbReference>
<dbReference type="SUPFAM" id="SSF54373">
    <property type="entry name" value="FAD-linked reductases, C-terminal domain"/>
    <property type="match status" value="1"/>
</dbReference>
<name>D8T6M4_SELML</name>
<dbReference type="PIRSF" id="PIRSF000137">
    <property type="entry name" value="Alcohol_oxidase"/>
    <property type="match status" value="1"/>
</dbReference>
<sequence length="569" mass="61816">MENELLAIVSVLLLLSAVVGAQPGKFTFLQEASSSASSNEEYDYIVVGGGTAGCPLAATLSEKFKVLLLERGGVPYGNPDIERIEMFVHNLVWTNATSPAQAFISEDGVINRRPRVLGGGTCLNAGFYTRASQEFIQKAGWDEKLVDESYSWVENVVAFAPELKQWQSAVRRGLLEVGILPDNGVTYDHLIGTKTGGSIFDSNGHRHTAADLLKYANPSSIKVMLHATTNKILFTDSSLTLRLSADSERPRAYGVVYTDTSGMEHRAVLNSNPRSEVILSAGALGSPQLLMLSGIGPEEHLKAFQIPVIMNAPNVGQGMADNPMNAIFVPSPKPLEVSLVEVVGITSFGSFIESASPALGITMISSVPPPLRTPSFIQAVQNQLQEMSSYLPRTGVLMEKVDGPVSSGYLKLRNTDPHDNPAVRFNYFSDTQDLNKCVQGIQLIQRVIGSSSMTSFTYVNPEEIPEPMLKFVSLLGNLLPLDTSNRIAMETFCRATVNTIWHYHGGCQVGRVVDDSHRVIGVNNLRVVDGSTFLSSPGTNPQATVMMMGRQVYGCEYPQGTWIRLLISI</sequence>
<dbReference type="HOGENOM" id="CLU_026750_0_0_1"/>
<dbReference type="GO" id="GO:0016614">
    <property type="term" value="F:oxidoreductase activity, acting on CH-OH group of donors"/>
    <property type="evidence" value="ECO:0007669"/>
    <property type="project" value="InterPro"/>
</dbReference>
<comment type="cofactor">
    <cofactor evidence="3">
        <name>FAD</name>
        <dbReference type="ChEBI" id="CHEBI:57692"/>
    </cofactor>
</comment>
<dbReference type="InterPro" id="IPR000172">
    <property type="entry name" value="GMC_OxRdtase_N"/>
</dbReference>
<proteinExistence type="inferred from homology"/>
<dbReference type="PROSITE" id="PS00624">
    <property type="entry name" value="GMC_OXRED_2"/>
    <property type="match status" value="1"/>
</dbReference>
<keyword evidence="3" id="KW-0285">Flavoprotein</keyword>
<feature type="domain" description="Glucose-methanol-choline oxidoreductase N-terminal" evidence="6">
    <location>
        <begin position="282"/>
        <end position="296"/>
    </location>
</feature>
<feature type="chain" id="PRO_5003123334" description="Glucose-methanol-choline oxidoreductase N-terminal domain-containing protein" evidence="5">
    <location>
        <begin position="22"/>
        <end position="569"/>
    </location>
</feature>
<dbReference type="PANTHER" id="PTHR45968">
    <property type="entry name" value="OSJNBA0019K04.7 PROTEIN"/>
    <property type="match status" value="1"/>
</dbReference>
<dbReference type="InterPro" id="IPR007867">
    <property type="entry name" value="GMC_OxRtase_C"/>
</dbReference>
<evidence type="ECO:0000313" key="8">
    <source>
        <dbReference type="Proteomes" id="UP000001514"/>
    </source>
</evidence>
<keyword evidence="4" id="KW-1015">Disulfide bond</keyword>
<gene>
    <name evidence="7" type="ORF">SELMODRAFT_429577</name>
</gene>
<dbReference type="Gene3D" id="3.50.50.60">
    <property type="entry name" value="FAD/NAD(P)-binding domain"/>
    <property type="match status" value="1"/>
</dbReference>
<evidence type="ECO:0000256" key="3">
    <source>
        <dbReference type="PIRSR" id="PIRSR000137-2"/>
    </source>
</evidence>
<dbReference type="Pfam" id="PF00732">
    <property type="entry name" value="GMC_oxred_N"/>
    <property type="match status" value="1"/>
</dbReference>
<dbReference type="InterPro" id="IPR051871">
    <property type="entry name" value="GMC_Oxidoreductase-Related"/>
</dbReference>
<organism evidence="8">
    <name type="scientific">Selaginella moellendorffii</name>
    <name type="common">Spikemoss</name>
    <dbReference type="NCBI Taxonomy" id="88036"/>
    <lineage>
        <taxon>Eukaryota</taxon>
        <taxon>Viridiplantae</taxon>
        <taxon>Streptophyta</taxon>
        <taxon>Embryophyta</taxon>
        <taxon>Tracheophyta</taxon>
        <taxon>Lycopodiopsida</taxon>
        <taxon>Selaginellales</taxon>
        <taxon>Selaginellaceae</taxon>
        <taxon>Selaginella</taxon>
    </lineage>
</organism>
<dbReference type="KEGG" id="smo:SELMODRAFT_429577"/>
<dbReference type="FunCoup" id="D8T6M4">
    <property type="interactions" value="458"/>
</dbReference>
<dbReference type="AlphaFoldDB" id="D8T6M4"/>
<dbReference type="PANTHER" id="PTHR45968:SF3">
    <property type="entry name" value="OS04G0573100 PROTEIN"/>
    <property type="match status" value="1"/>
</dbReference>
<evidence type="ECO:0000256" key="2">
    <source>
        <dbReference type="ARBA" id="ARBA00022729"/>
    </source>
</evidence>
<keyword evidence="2 5" id="KW-0732">Signal</keyword>
<dbReference type="Proteomes" id="UP000001514">
    <property type="component" value="Unassembled WGS sequence"/>
</dbReference>
<dbReference type="InterPro" id="IPR036188">
    <property type="entry name" value="FAD/NAD-bd_sf"/>
</dbReference>
<evidence type="ECO:0000256" key="4">
    <source>
        <dbReference type="PIRSR" id="PIRSR000137-3"/>
    </source>
</evidence>
<comment type="similarity">
    <text evidence="1">Belongs to the GMC oxidoreductase family.</text>
</comment>
<evidence type="ECO:0000259" key="6">
    <source>
        <dbReference type="PROSITE" id="PS00624"/>
    </source>
</evidence>
<feature type="binding site" evidence="3">
    <location>
        <begin position="501"/>
        <end position="502"/>
    </location>
    <ligand>
        <name>FAD</name>
        <dbReference type="ChEBI" id="CHEBI:57692"/>
    </ligand>
</feature>
<dbReference type="STRING" id="88036.D8T6M4"/>
<evidence type="ECO:0000313" key="7">
    <source>
        <dbReference type="EMBL" id="EFJ07664.1"/>
    </source>
</evidence>
<keyword evidence="8" id="KW-1185">Reference proteome</keyword>
<dbReference type="OMA" id="IDWMYRT"/>
<feature type="signal peptide" evidence="5">
    <location>
        <begin position="1"/>
        <end position="21"/>
    </location>
</feature>
<feature type="binding site" evidence="3">
    <location>
        <begin position="541"/>
        <end position="542"/>
    </location>
    <ligand>
        <name>FAD</name>
        <dbReference type="ChEBI" id="CHEBI:57692"/>
    </ligand>
</feature>
<dbReference type="SUPFAM" id="SSF51905">
    <property type="entry name" value="FAD/NAD(P)-binding domain"/>
    <property type="match status" value="1"/>
</dbReference>
<feature type="binding site" evidence="3">
    <location>
        <position position="530"/>
    </location>
    <ligand>
        <name>FAD</name>
        <dbReference type="ChEBI" id="CHEBI:57692"/>
    </ligand>
</feature>
<evidence type="ECO:0000256" key="1">
    <source>
        <dbReference type="ARBA" id="ARBA00010790"/>
    </source>
</evidence>
<dbReference type="InterPro" id="IPR012132">
    <property type="entry name" value="GMC_OxRdtase"/>
</dbReference>
<evidence type="ECO:0000256" key="5">
    <source>
        <dbReference type="SAM" id="SignalP"/>
    </source>
</evidence>
<dbReference type="Gene3D" id="3.30.410.40">
    <property type="match status" value="1"/>
</dbReference>
<reference evidence="7 8" key="1">
    <citation type="journal article" date="2011" name="Science">
        <title>The Selaginella genome identifies genetic changes associated with the evolution of vascular plants.</title>
        <authorList>
            <person name="Banks J.A."/>
            <person name="Nishiyama T."/>
            <person name="Hasebe M."/>
            <person name="Bowman J.L."/>
            <person name="Gribskov M."/>
            <person name="dePamphilis C."/>
            <person name="Albert V.A."/>
            <person name="Aono N."/>
            <person name="Aoyama T."/>
            <person name="Ambrose B.A."/>
            <person name="Ashton N.W."/>
            <person name="Axtell M.J."/>
            <person name="Barker E."/>
            <person name="Barker M.S."/>
            <person name="Bennetzen J.L."/>
            <person name="Bonawitz N.D."/>
            <person name="Chapple C."/>
            <person name="Cheng C."/>
            <person name="Correa L.G."/>
            <person name="Dacre M."/>
            <person name="DeBarry J."/>
            <person name="Dreyer I."/>
            <person name="Elias M."/>
            <person name="Engstrom E.M."/>
            <person name="Estelle M."/>
            <person name="Feng L."/>
            <person name="Finet C."/>
            <person name="Floyd S.K."/>
            <person name="Frommer W.B."/>
            <person name="Fujita T."/>
            <person name="Gramzow L."/>
            <person name="Gutensohn M."/>
            <person name="Harholt J."/>
            <person name="Hattori M."/>
            <person name="Heyl A."/>
            <person name="Hirai T."/>
            <person name="Hiwatashi Y."/>
            <person name="Ishikawa M."/>
            <person name="Iwata M."/>
            <person name="Karol K.G."/>
            <person name="Koehler B."/>
            <person name="Kolukisaoglu U."/>
            <person name="Kubo M."/>
            <person name="Kurata T."/>
            <person name="Lalonde S."/>
            <person name="Li K."/>
            <person name="Li Y."/>
            <person name="Litt A."/>
            <person name="Lyons E."/>
            <person name="Manning G."/>
            <person name="Maruyama T."/>
            <person name="Michael T.P."/>
            <person name="Mikami K."/>
            <person name="Miyazaki S."/>
            <person name="Morinaga S."/>
            <person name="Murata T."/>
            <person name="Mueller-Roeber B."/>
            <person name="Nelson D.R."/>
            <person name="Obara M."/>
            <person name="Oguri Y."/>
            <person name="Olmstead R.G."/>
            <person name="Onodera N."/>
            <person name="Petersen B.L."/>
            <person name="Pils B."/>
            <person name="Prigge M."/>
            <person name="Rensing S.A."/>
            <person name="Riano-Pachon D.M."/>
            <person name="Roberts A.W."/>
            <person name="Sato Y."/>
            <person name="Scheller H.V."/>
            <person name="Schulz B."/>
            <person name="Schulz C."/>
            <person name="Shakirov E.V."/>
            <person name="Shibagaki N."/>
            <person name="Shinohara N."/>
            <person name="Shippen D.E."/>
            <person name="Soerensen I."/>
            <person name="Sotooka R."/>
            <person name="Sugimoto N."/>
            <person name="Sugita M."/>
            <person name="Sumikawa N."/>
            <person name="Tanurdzic M."/>
            <person name="Theissen G."/>
            <person name="Ulvskov P."/>
            <person name="Wakazuki S."/>
            <person name="Weng J.K."/>
            <person name="Willats W.W."/>
            <person name="Wipf D."/>
            <person name="Wolf P.G."/>
            <person name="Yang L."/>
            <person name="Zimmer A.D."/>
            <person name="Zhu Q."/>
            <person name="Mitros T."/>
            <person name="Hellsten U."/>
            <person name="Loque D."/>
            <person name="Otillar R."/>
            <person name="Salamov A."/>
            <person name="Schmutz J."/>
            <person name="Shapiro H."/>
            <person name="Lindquist E."/>
            <person name="Lucas S."/>
            <person name="Rokhsar D."/>
            <person name="Grigoriev I.V."/>
        </authorList>
    </citation>
    <scope>NUCLEOTIDE SEQUENCE [LARGE SCALE GENOMIC DNA]</scope>
</reference>
<accession>D8T6M4</accession>
<feature type="binding site" evidence="3">
    <location>
        <position position="116"/>
    </location>
    <ligand>
        <name>FAD</name>
        <dbReference type="ChEBI" id="CHEBI:57692"/>
    </ligand>
</feature>
<dbReference type="Pfam" id="PF05199">
    <property type="entry name" value="GMC_oxred_C"/>
    <property type="match status" value="1"/>
</dbReference>
<protein>
    <recommendedName>
        <fullName evidence="6">Glucose-methanol-choline oxidoreductase N-terminal domain-containing protein</fullName>
    </recommendedName>
</protein>
<dbReference type="eggNOG" id="KOG1238">
    <property type="taxonomic scope" value="Eukaryota"/>
</dbReference>
<feature type="disulfide bond" evidence="4">
    <location>
        <begin position="437"/>
        <end position="493"/>
    </location>
</feature>